<dbReference type="EMBL" id="UFSO01000003">
    <property type="protein sequence ID" value="SSY80172.1"/>
    <property type="molecule type" value="Genomic_DNA"/>
</dbReference>
<evidence type="ECO:0000313" key="2">
    <source>
        <dbReference type="EMBL" id="SSY80172.1"/>
    </source>
</evidence>
<feature type="chain" id="PRO_5016879326" evidence="1">
    <location>
        <begin position="20"/>
        <end position="185"/>
    </location>
</feature>
<evidence type="ECO:0000313" key="3">
    <source>
        <dbReference type="Proteomes" id="UP000254209"/>
    </source>
</evidence>
<dbReference type="RefSeq" id="WP_034293132.1">
    <property type="nucleotide sequence ID" value="NZ_CP091519.2"/>
</dbReference>
<dbReference type="AlphaFoldDB" id="A0A376BT70"/>
<protein>
    <submittedName>
        <fullName evidence="2">Uncharacterized protein</fullName>
    </submittedName>
</protein>
<organism evidence="2 3">
    <name type="scientific">Alysiella crassa</name>
    <dbReference type="NCBI Taxonomy" id="153491"/>
    <lineage>
        <taxon>Bacteria</taxon>
        <taxon>Pseudomonadati</taxon>
        <taxon>Pseudomonadota</taxon>
        <taxon>Betaproteobacteria</taxon>
        <taxon>Neisseriales</taxon>
        <taxon>Neisseriaceae</taxon>
        <taxon>Alysiella</taxon>
    </lineage>
</organism>
<gene>
    <name evidence="2" type="ORF">NCTC10283_01726</name>
</gene>
<sequence>MKKQLILLATLFLANTVYAQNCHDKNPEKHTFPNGISVTSHTCVNANGDYLTSKLVWQRKNRPTFSHTFNASDYVEWTHKQINPHLVLVDYYAERGGALILVNWQPEKPQFYRLDYTGHEESGLCARQVKTEIHIQRCAFRQNFGRDVLKLQAHAKGWRVLNPQVLPRFTDWDKLPEFPKSLYPK</sequence>
<dbReference type="STRING" id="1120980.GCA_000745955_01455"/>
<proteinExistence type="predicted"/>
<dbReference type="Proteomes" id="UP000254209">
    <property type="component" value="Unassembled WGS sequence"/>
</dbReference>
<reference evidence="2 3" key="1">
    <citation type="submission" date="2018-06" db="EMBL/GenBank/DDBJ databases">
        <authorList>
            <consortium name="Pathogen Informatics"/>
            <person name="Doyle S."/>
        </authorList>
    </citation>
    <scope>NUCLEOTIDE SEQUENCE [LARGE SCALE GENOMIC DNA]</scope>
    <source>
        <strain evidence="2 3">NCTC10283</strain>
    </source>
</reference>
<accession>A0A376BT70</accession>
<evidence type="ECO:0000256" key="1">
    <source>
        <dbReference type="SAM" id="SignalP"/>
    </source>
</evidence>
<name>A0A376BT70_9NEIS</name>
<keyword evidence="1" id="KW-0732">Signal</keyword>
<feature type="signal peptide" evidence="1">
    <location>
        <begin position="1"/>
        <end position="19"/>
    </location>
</feature>
<keyword evidence="3" id="KW-1185">Reference proteome</keyword>